<dbReference type="OrthoDB" id="6132759at2759"/>
<feature type="transmembrane region" description="Helical" evidence="11">
    <location>
        <begin position="6"/>
        <end position="30"/>
    </location>
</feature>
<evidence type="ECO:0000313" key="15">
    <source>
        <dbReference type="Proteomes" id="UP000499080"/>
    </source>
</evidence>
<dbReference type="Gene3D" id="3.30.420.10">
    <property type="entry name" value="Ribonuclease H-like superfamily/Ribonuclease H"/>
    <property type="match status" value="2"/>
</dbReference>
<evidence type="ECO:0000256" key="5">
    <source>
        <dbReference type="ARBA" id="ARBA00022692"/>
    </source>
</evidence>
<dbReference type="PANTHER" id="PTHR42985:SF40">
    <property type="entry name" value="LD47995P-RELATED"/>
    <property type="match status" value="1"/>
</dbReference>
<evidence type="ECO:0000256" key="11">
    <source>
        <dbReference type="SAM" id="Phobius"/>
    </source>
</evidence>
<dbReference type="PROSITE" id="PS50283">
    <property type="entry name" value="NA_SOLUT_SYMP_3"/>
    <property type="match status" value="1"/>
</dbReference>
<dbReference type="GO" id="GO:0003677">
    <property type="term" value="F:DNA binding"/>
    <property type="evidence" value="ECO:0007669"/>
    <property type="project" value="InterPro"/>
</dbReference>
<keyword evidence="15" id="KW-1185">Reference proteome</keyword>
<protein>
    <submittedName>
        <fullName evidence="14">Sodium-coupled monocarboxylate transporter 1</fullName>
    </submittedName>
</protein>
<comment type="subcellular location">
    <subcellularLocation>
        <location evidence="1">Cell membrane</location>
        <topology evidence="1">Multi-pass membrane protein</topology>
    </subcellularLocation>
</comment>
<dbReference type="GO" id="GO:0005886">
    <property type="term" value="C:plasma membrane"/>
    <property type="evidence" value="ECO:0007669"/>
    <property type="project" value="UniProtKB-SubCell"/>
</dbReference>
<sequence length="347" mass="39596">MGVVLYAPALALNAVTGLSTWASILTLAAVCMFYSSQGGLKALLGTVVFQSTLMYLCMIAVIVKISMMIGLTEIVEIADKGGRFNFDEFSGDLTIRYSFWNSLLNGIGFYTYLYGVNQAQVQRYLSLGNLKKAQIALIWSFPLLLLFNLIIFWDGISLYSIFYDCDPMKDENVKLSSADQTRILKRDKCATLPQNAANFNDGTSTSVSVRTVQRTVINMGSQIRRSTRVPLLTAQHEASRLTWARQHYHWTVDDWKHVFWSDESRFQLYRTDAHVRLDNATPHASRVATKWLQEYSSDFRHFHWPPKSPYINIIEDIWDALLHAVEKRSPPPRTPMDLLTALQESWC</sequence>
<keyword evidence="6 11" id="KW-1133">Transmembrane helix</keyword>
<keyword evidence="10" id="KW-0739">Sodium transport</keyword>
<dbReference type="Pfam" id="PF01498">
    <property type="entry name" value="HTH_Tnp_Tc3_2"/>
    <property type="match status" value="1"/>
</dbReference>
<dbReference type="GO" id="GO:0006814">
    <property type="term" value="P:sodium ion transport"/>
    <property type="evidence" value="ECO:0007669"/>
    <property type="project" value="UniProtKB-KW"/>
</dbReference>
<feature type="transmembrane region" description="Helical" evidence="11">
    <location>
        <begin position="136"/>
        <end position="162"/>
    </location>
</feature>
<keyword evidence="5 11" id="KW-0812">Transmembrane</keyword>
<feature type="transmembrane region" description="Helical" evidence="11">
    <location>
        <begin position="42"/>
        <end position="63"/>
    </location>
</feature>
<comment type="similarity">
    <text evidence="2">Belongs to the sodium:solute symporter (SSF) (TC 2.A.21) family.</text>
</comment>
<evidence type="ECO:0000259" key="13">
    <source>
        <dbReference type="Pfam" id="PF13358"/>
    </source>
</evidence>
<keyword evidence="4" id="KW-1003">Cell membrane</keyword>
<feature type="transmembrane region" description="Helical" evidence="11">
    <location>
        <begin position="97"/>
        <end position="115"/>
    </location>
</feature>
<dbReference type="InterPro" id="IPR036397">
    <property type="entry name" value="RNaseH_sf"/>
</dbReference>
<evidence type="ECO:0000256" key="2">
    <source>
        <dbReference type="ARBA" id="ARBA00006434"/>
    </source>
</evidence>
<comment type="caution">
    <text evidence="14">The sequence shown here is derived from an EMBL/GenBank/DDBJ whole genome shotgun (WGS) entry which is preliminary data.</text>
</comment>
<keyword evidence="9 11" id="KW-0472">Membrane</keyword>
<dbReference type="InterPro" id="IPR038377">
    <property type="entry name" value="Na/Glc_symporter_sf"/>
</dbReference>
<proteinExistence type="inferred from homology"/>
<evidence type="ECO:0000256" key="6">
    <source>
        <dbReference type="ARBA" id="ARBA00022989"/>
    </source>
</evidence>
<dbReference type="InterPro" id="IPR038717">
    <property type="entry name" value="Tc1-like_DDE_dom"/>
</dbReference>
<evidence type="ECO:0000256" key="10">
    <source>
        <dbReference type="ARBA" id="ARBA00023201"/>
    </source>
</evidence>
<evidence type="ECO:0000256" key="9">
    <source>
        <dbReference type="ARBA" id="ARBA00023136"/>
    </source>
</evidence>
<keyword evidence="3" id="KW-0813">Transport</keyword>
<evidence type="ECO:0000256" key="1">
    <source>
        <dbReference type="ARBA" id="ARBA00004651"/>
    </source>
</evidence>
<dbReference type="GO" id="GO:0015074">
    <property type="term" value="P:DNA integration"/>
    <property type="evidence" value="ECO:0007669"/>
    <property type="project" value="InterPro"/>
</dbReference>
<evidence type="ECO:0000313" key="14">
    <source>
        <dbReference type="EMBL" id="GBN74299.1"/>
    </source>
</evidence>
<reference evidence="14 15" key="1">
    <citation type="journal article" date="2019" name="Sci. Rep.">
        <title>Orb-weaving spider Araneus ventricosus genome elucidates the spidroin gene catalogue.</title>
        <authorList>
            <person name="Kono N."/>
            <person name="Nakamura H."/>
            <person name="Ohtoshi R."/>
            <person name="Moran D.A.P."/>
            <person name="Shinohara A."/>
            <person name="Yoshida Y."/>
            <person name="Fujiwara M."/>
            <person name="Mori M."/>
            <person name="Tomita M."/>
            <person name="Arakawa K."/>
        </authorList>
    </citation>
    <scope>NUCLEOTIDE SEQUENCE [LARGE SCALE GENOMIC DNA]</scope>
</reference>
<dbReference type="InterPro" id="IPR001734">
    <property type="entry name" value="Na/solute_symporter"/>
</dbReference>
<accession>A0A4Y2RGC4</accession>
<dbReference type="InterPro" id="IPR002492">
    <property type="entry name" value="Transposase_Tc1-like"/>
</dbReference>
<name>A0A4Y2RGC4_ARAVE</name>
<keyword evidence="7" id="KW-0915">Sodium</keyword>
<dbReference type="EMBL" id="BGPR01016838">
    <property type="protein sequence ID" value="GBN74299.1"/>
    <property type="molecule type" value="Genomic_DNA"/>
</dbReference>
<evidence type="ECO:0000259" key="12">
    <source>
        <dbReference type="Pfam" id="PF01498"/>
    </source>
</evidence>
<dbReference type="Proteomes" id="UP000499080">
    <property type="component" value="Unassembled WGS sequence"/>
</dbReference>
<dbReference type="Pfam" id="PF13358">
    <property type="entry name" value="DDE_3"/>
    <property type="match status" value="1"/>
</dbReference>
<feature type="domain" description="Tc1-like transposase DDE" evidence="13">
    <location>
        <begin position="253"/>
        <end position="328"/>
    </location>
</feature>
<gene>
    <name evidence="14" type="primary">SLC5A8_2</name>
    <name evidence="14" type="ORF">AVEN_18820_1</name>
</gene>
<feature type="domain" description="Transposase Tc1-like" evidence="12">
    <location>
        <begin position="191"/>
        <end position="248"/>
    </location>
</feature>
<dbReference type="AlphaFoldDB" id="A0A4Y2RGC4"/>
<evidence type="ECO:0000256" key="8">
    <source>
        <dbReference type="ARBA" id="ARBA00023065"/>
    </source>
</evidence>
<dbReference type="GO" id="GO:0015293">
    <property type="term" value="F:symporter activity"/>
    <property type="evidence" value="ECO:0007669"/>
    <property type="project" value="TreeGrafter"/>
</dbReference>
<dbReference type="Gene3D" id="1.20.1730.10">
    <property type="entry name" value="Sodium/glucose cotransporter"/>
    <property type="match status" value="1"/>
</dbReference>
<organism evidence="14 15">
    <name type="scientific">Araneus ventricosus</name>
    <name type="common">Orbweaver spider</name>
    <name type="synonym">Epeira ventricosa</name>
    <dbReference type="NCBI Taxonomy" id="182803"/>
    <lineage>
        <taxon>Eukaryota</taxon>
        <taxon>Metazoa</taxon>
        <taxon>Ecdysozoa</taxon>
        <taxon>Arthropoda</taxon>
        <taxon>Chelicerata</taxon>
        <taxon>Arachnida</taxon>
        <taxon>Araneae</taxon>
        <taxon>Araneomorphae</taxon>
        <taxon>Entelegynae</taxon>
        <taxon>Araneoidea</taxon>
        <taxon>Araneidae</taxon>
        <taxon>Araneus</taxon>
    </lineage>
</organism>
<dbReference type="GO" id="GO:0006313">
    <property type="term" value="P:DNA transposition"/>
    <property type="evidence" value="ECO:0007669"/>
    <property type="project" value="InterPro"/>
</dbReference>
<evidence type="ECO:0000256" key="4">
    <source>
        <dbReference type="ARBA" id="ARBA00022475"/>
    </source>
</evidence>
<dbReference type="InterPro" id="IPR051163">
    <property type="entry name" value="Sodium:Solute_Symporter_SSF"/>
</dbReference>
<dbReference type="PANTHER" id="PTHR42985">
    <property type="entry name" value="SODIUM-COUPLED MONOCARBOXYLATE TRANSPORTER"/>
    <property type="match status" value="1"/>
</dbReference>
<evidence type="ECO:0000256" key="3">
    <source>
        <dbReference type="ARBA" id="ARBA00022448"/>
    </source>
</evidence>
<keyword evidence="8" id="KW-0406">Ion transport</keyword>
<evidence type="ECO:0000256" key="7">
    <source>
        <dbReference type="ARBA" id="ARBA00023053"/>
    </source>
</evidence>